<comment type="caution">
    <text evidence="2">The sequence shown here is derived from an EMBL/GenBank/DDBJ whole genome shotgun (WGS) entry which is preliminary data.</text>
</comment>
<organism evidence="2 3">
    <name type="scientific">Cupriavidus pauculus</name>
    <dbReference type="NCBI Taxonomy" id="82633"/>
    <lineage>
        <taxon>Bacteria</taxon>
        <taxon>Pseudomonadati</taxon>
        <taxon>Pseudomonadota</taxon>
        <taxon>Betaproteobacteria</taxon>
        <taxon>Burkholderiales</taxon>
        <taxon>Burkholderiaceae</taxon>
        <taxon>Cupriavidus</taxon>
    </lineage>
</organism>
<dbReference type="RefSeq" id="WP_101680946.1">
    <property type="nucleotide sequence ID" value="NZ_PJRP01000002.1"/>
</dbReference>
<proteinExistence type="predicted"/>
<name>A0A2N5CHF0_9BURK</name>
<evidence type="ECO:0000313" key="3">
    <source>
        <dbReference type="Proteomes" id="UP000234341"/>
    </source>
</evidence>
<gene>
    <name evidence="2" type="primary">pilV</name>
    <name evidence="2" type="ORF">CYJ10_07955</name>
</gene>
<evidence type="ECO:0000256" key="1">
    <source>
        <dbReference type="SAM" id="Phobius"/>
    </source>
</evidence>
<sequence>MGQSRCREAAGFTMLEALVAIVVLAFGVLGVANLLIKSFRFAQQSSYDVVALQIAGDMADRMRANDALANTGVYDNFDTSGGAGTVSDSNNPYVTPCAGASAACAALTAAFDKAEWVRQVQASLPGGRAVVCRDATAFDSSSGYDWPCAAAPAGAAATPLVVKIGWVSRFTDTAGVDVPTGTKMADSRDTKGNAKPLIVVVVLPGATN</sequence>
<evidence type="ECO:0000313" key="2">
    <source>
        <dbReference type="EMBL" id="PLQ01595.1"/>
    </source>
</evidence>
<dbReference type="OrthoDB" id="8724817at2"/>
<dbReference type="InterPro" id="IPR013362">
    <property type="entry name" value="Pilus_4_PilV"/>
</dbReference>
<dbReference type="InterPro" id="IPR012902">
    <property type="entry name" value="N_methyl_site"/>
</dbReference>
<protein>
    <submittedName>
        <fullName evidence="2">Type IV pilus modification protein PilV</fullName>
    </submittedName>
</protein>
<dbReference type="Proteomes" id="UP000234341">
    <property type="component" value="Unassembled WGS sequence"/>
</dbReference>
<reference evidence="2 3" key="1">
    <citation type="submission" date="2017-12" db="EMBL/GenBank/DDBJ databases">
        <title>Genome sequence of the active heterotrophic nitrifier-denitrifier, Cupriavidus pauculus UM1.</title>
        <authorList>
            <person name="Putonti C."/>
            <person name="Castignetti D."/>
        </authorList>
    </citation>
    <scope>NUCLEOTIDE SEQUENCE [LARGE SCALE GENOMIC DNA]</scope>
    <source>
        <strain evidence="2 3">UM1</strain>
    </source>
</reference>
<dbReference type="EMBL" id="PJRP01000002">
    <property type="protein sequence ID" value="PLQ01595.1"/>
    <property type="molecule type" value="Genomic_DNA"/>
</dbReference>
<feature type="transmembrane region" description="Helical" evidence="1">
    <location>
        <begin position="12"/>
        <end position="36"/>
    </location>
</feature>
<keyword evidence="1" id="KW-0812">Transmembrane</keyword>
<dbReference type="NCBIfam" id="TIGR02523">
    <property type="entry name" value="type_IV_pilV"/>
    <property type="match status" value="1"/>
</dbReference>
<keyword evidence="1" id="KW-0472">Membrane</keyword>
<dbReference type="Pfam" id="PF07963">
    <property type="entry name" value="N_methyl"/>
    <property type="match status" value="1"/>
</dbReference>
<dbReference type="AlphaFoldDB" id="A0A2N5CHF0"/>
<keyword evidence="1" id="KW-1133">Transmembrane helix</keyword>
<accession>A0A2N5CHF0</accession>